<protein>
    <recommendedName>
        <fullName evidence="2">Peptidase S74 domain-containing protein</fullName>
    </recommendedName>
</protein>
<evidence type="ECO:0000313" key="4">
    <source>
        <dbReference type="Proteomes" id="UP000177905"/>
    </source>
</evidence>
<gene>
    <name evidence="3" type="ORF">A2290_02760</name>
</gene>
<feature type="coiled-coil region" evidence="1">
    <location>
        <begin position="419"/>
        <end position="449"/>
    </location>
</feature>
<dbReference type="SUPFAM" id="SSF101967">
    <property type="entry name" value="Adhesin YadA, collagen-binding domain"/>
    <property type="match status" value="1"/>
</dbReference>
<dbReference type="Gene3D" id="2.150.10.10">
    <property type="entry name" value="Serralysin-like metalloprotease, C-terminal"/>
    <property type="match status" value="1"/>
</dbReference>
<evidence type="ECO:0000259" key="2">
    <source>
        <dbReference type="PROSITE" id="PS51688"/>
    </source>
</evidence>
<evidence type="ECO:0000313" key="3">
    <source>
        <dbReference type="EMBL" id="OGC12867.1"/>
    </source>
</evidence>
<feature type="domain" description="Peptidase S74" evidence="2">
    <location>
        <begin position="345"/>
        <end position="436"/>
    </location>
</feature>
<dbReference type="InterPro" id="IPR011049">
    <property type="entry name" value="Serralysin-like_metalloprot_C"/>
</dbReference>
<dbReference type="Pfam" id="PF13884">
    <property type="entry name" value="Peptidase_S74"/>
    <property type="match status" value="1"/>
</dbReference>
<proteinExistence type="predicted"/>
<dbReference type="Gene3D" id="1.10.10.10">
    <property type="entry name" value="Winged helix-like DNA-binding domain superfamily/Winged helix DNA-binding domain"/>
    <property type="match status" value="1"/>
</dbReference>
<dbReference type="GO" id="GO:0019867">
    <property type="term" value="C:outer membrane"/>
    <property type="evidence" value="ECO:0007669"/>
    <property type="project" value="InterPro"/>
</dbReference>
<dbReference type="EMBL" id="MEUA01000064">
    <property type="protein sequence ID" value="OGC12867.1"/>
    <property type="molecule type" value="Genomic_DNA"/>
</dbReference>
<accession>A0A1F4RXI8</accession>
<keyword evidence="1" id="KW-0175">Coiled coil</keyword>
<dbReference type="CDD" id="cd12820">
    <property type="entry name" value="LbR_YadA-like"/>
    <property type="match status" value="1"/>
</dbReference>
<reference evidence="3 4" key="1">
    <citation type="journal article" date="2016" name="Nat. Commun.">
        <title>Thousands of microbial genomes shed light on interconnected biogeochemical processes in an aquifer system.</title>
        <authorList>
            <person name="Anantharaman K."/>
            <person name="Brown C.T."/>
            <person name="Hug L.A."/>
            <person name="Sharon I."/>
            <person name="Castelle C.J."/>
            <person name="Probst A.J."/>
            <person name="Thomas B.C."/>
            <person name="Singh A."/>
            <person name="Wilkins M.J."/>
            <person name="Karaoz U."/>
            <person name="Brodie E.L."/>
            <person name="Williams K.H."/>
            <person name="Hubbard S.S."/>
            <person name="Banfield J.F."/>
        </authorList>
    </citation>
    <scope>NUCLEOTIDE SEQUENCE [LARGE SCALE GENOMIC DNA]</scope>
</reference>
<comment type="caution">
    <text evidence="3">The sequence shown here is derived from an EMBL/GenBank/DDBJ whole genome shotgun (WGS) entry which is preliminary data.</text>
</comment>
<dbReference type="InterPro" id="IPR008640">
    <property type="entry name" value="Adhesin_Head_dom"/>
</dbReference>
<organism evidence="3 4">
    <name type="scientific">candidate division WOR-1 bacterium RIFOXYB2_FULL_36_35</name>
    <dbReference type="NCBI Taxonomy" id="1802578"/>
    <lineage>
        <taxon>Bacteria</taxon>
        <taxon>Bacillati</taxon>
        <taxon>Saganbacteria</taxon>
    </lineage>
</organism>
<name>A0A1F4RXI8_UNCSA</name>
<sequence>MSPSLANGKIFVGDGSGNAAAVFMGGDAALANNGVLTIIPGAITEGKIGTGAVTADAIAFTSVDTPHLAANAVTSFKLADGAVTTAKIVAGAVGTAQITNEVSINTTGTIEAKRLQINNGALLSFGSTDDIAEETLSAPSNLANIFAYVPSKAALVVGSSTGDEWLLSGIGTNSFAFGSSVASYGSHAFGFGGSVIAGGAYSIAMGNTAQATGSSAVALGDTIFASGNYSIALGSSSVAGNNNSTVIGTYLSTGAIKTMVLGYGVDADHLLTNSKANSMMVGFGGTLPILYVSGESVNGVVGIGTTEPTVRLDVNGNGRFRAVGSGTYGSDLNIMADGTLTTATSDLRKKTNLKPLENSLDKVLKLQGYSFNWKESPNDPKDIGLIAQDVEKIIPEVVFTNRTDGYMGINYSKLPAVLIEAIKEQQNKIENQNKEIETLKNELLKLKEDISAIKKP</sequence>
<dbReference type="InterPro" id="IPR030392">
    <property type="entry name" value="S74_ICA"/>
</dbReference>
<dbReference type="Proteomes" id="UP000177905">
    <property type="component" value="Unassembled WGS sequence"/>
</dbReference>
<dbReference type="Pfam" id="PF05658">
    <property type="entry name" value="YadA_head"/>
    <property type="match status" value="2"/>
</dbReference>
<dbReference type="AlphaFoldDB" id="A0A1F4RXI8"/>
<dbReference type="PROSITE" id="PS51688">
    <property type="entry name" value="ICA"/>
    <property type="match status" value="1"/>
</dbReference>
<evidence type="ECO:0000256" key="1">
    <source>
        <dbReference type="SAM" id="Coils"/>
    </source>
</evidence>
<dbReference type="InterPro" id="IPR036388">
    <property type="entry name" value="WH-like_DNA-bd_sf"/>
</dbReference>